<evidence type="ECO:0000256" key="1">
    <source>
        <dbReference type="SAM" id="MobiDB-lite"/>
    </source>
</evidence>
<gene>
    <name evidence="3" type="ORF">SCHCODRAFT_237609</name>
</gene>
<dbReference type="EMBL" id="GL377311">
    <property type="protein sequence ID" value="EFI93589.1"/>
    <property type="molecule type" value="Genomic_DNA"/>
</dbReference>
<proteinExistence type="predicted"/>
<reference evidence="3 4" key="1">
    <citation type="journal article" date="2010" name="Nat. Biotechnol.">
        <title>Genome sequence of the model mushroom Schizophyllum commune.</title>
        <authorList>
            <person name="Ohm R.A."/>
            <person name="de Jong J.F."/>
            <person name="Lugones L.G."/>
            <person name="Aerts A."/>
            <person name="Kothe E."/>
            <person name="Stajich J.E."/>
            <person name="de Vries R.P."/>
            <person name="Record E."/>
            <person name="Levasseur A."/>
            <person name="Baker S.E."/>
            <person name="Bartholomew K.A."/>
            <person name="Coutinho P.M."/>
            <person name="Erdmann S."/>
            <person name="Fowler T.J."/>
            <person name="Gathman A.C."/>
            <person name="Lombard V."/>
            <person name="Henrissat B."/>
            <person name="Knabe N."/>
            <person name="Kuees U."/>
            <person name="Lilly W.W."/>
            <person name="Lindquist E."/>
            <person name="Lucas S."/>
            <person name="Magnuson J.K."/>
            <person name="Piumi F."/>
            <person name="Raudaskoski M."/>
            <person name="Salamov A."/>
            <person name="Schmutz J."/>
            <person name="Schwarze F.W.M.R."/>
            <person name="vanKuyk P.A."/>
            <person name="Horton J.S."/>
            <person name="Grigoriev I.V."/>
            <person name="Woesten H.A.B."/>
        </authorList>
    </citation>
    <scope>NUCLEOTIDE SEQUENCE [LARGE SCALE GENOMIC DNA]</scope>
    <source>
        <strain evidence="4">H4-8 / FGSC 9210</strain>
    </source>
</reference>
<name>D8QGH3_SCHCM</name>
<dbReference type="InterPro" id="IPR036047">
    <property type="entry name" value="F-box-like_dom_sf"/>
</dbReference>
<dbReference type="GeneID" id="9590140"/>
<feature type="domain" description="F-box" evidence="2">
    <location>
        <begin position="95"/>
        <end position="145"/>
    </location>
</feature>
<dbReference type="HOGENOM" id="CLU_021378_0_0_1"/>
<accession>D8QGH3</accession>
<evidence type="ECO:0000259" key="2">
    <source>
        <dbReference type="Pfam" id="PF12937"/>
    </source>
</evidence>
<dbReference type="OrthoDB" id="3365698at2759"/>
<dbReference type="Proteomes" id="UP000007431">
    <property type="component" value="Unassembled WGS sequence"/>
</dbReference>
<dbReference type="SUPFAM" id="SSF81383">
    <property type="entry name" value="F-box domain"/>
    <property type="match status" value="1"/>
</dbReference>
<dbReference type="VEuPathDB" id="FungiDB:SCHCODRAFT_02639637"/>
<dbReference type="InterPro" id="IPR001810">
    <property type="entry name" value="F-box_dom"/>
</dbReference>
<dbReference type="KEGG" id="scm:SCHCO_02639637"/>
<dbReference type="Gene3D" id="1.20.1280.50">
    <property type="match status" value="1"/>
</dbReference>
<feature type="compositionally biased region" description="Basic and acidic residues" evidence="1">
    <location>
        <begin position="741"/>
        <end position="756"/>
    </location>
</feature>
<feature type="region of interest" description="Disordered" evidence="1">
    <location>
        <begin position="726"/>
        <end position="756"/>
    </location>
</feature>
<organism evidence="4">
    <name type="scientific">Schizophyllum commune (strain H4-8 / FGSC 9210)</name>
    <name type="common">Split gill fungus</name>
    <dbReference type="NCBI Taxonomy" id="578458"/>
    <lineage>
        <taxon>Eukaryota</taxon>
        <taxon>Fungi</taxon>
        <taxon>Dikarya</taxon>
        <taxon>Basidiomycota</taxon>
        <taxon>Agaricomycotina</taxon>
        <taxon>Agaricomycetes</taxon>
        <taxon>Agaricomycetidae</taxon>
        <taxon>Agaricales</taxon>
        <taxon>Schizophyllaceae</taxon>
        <taxon>Schizophyllum</taxon>
    </lineage>
</organism>
<evidence type="ECO:0000313" key="3">
    <source>
        <dbReference type="EMBL" id="EFI93589.1"/>
    </source>
</evidence>
<feature type="region of interest" description="Disordered" evidence="1">
    <location>
        <begin position="541"/>
        <end position="599"/>
    </location>
</feature>
<feature type="region of interest" description="Disordered" evidence="1">
    <location>
        <begin position="469"/>
        <end position="493"/>
    </location>
</feature>
<evidence type="ECO:0000313" key="4">
    <source>
        <dbReference type="Proteomes" id="UP000007431"/>
    </source>
</evidence>
<dbReference type="Pfam" id="PF12937">
    <property type="entry name" value="F-box-like"/>
    <property type="match status" value="1"/>
</dbReference>
<dbReference type="AlphaFoldDB" id="D8QGH3"/>
<keyword evidence="4" id="KW-1185">Reference proteome</keyword>
<sequence length="756" mass="84571">MDDPHAACMQTVLGGLVEDAQAVQEKFIGFNSSSQMDVPAMRSTIESADQVFDRYDAEMSALAGIIDMLQRKREELSRHYARTVWLCSPLRRLVPDVLREIFTYLRDTQEYSLEDSRSSVIRLAHVCSHWRAVAFSQTSLWSSIKLEHAGIYEAESDRIKAAIRFHLARSGNAPLTIALWGHAYDRLEILKSVSHRWRRCVTDSSYSLGPRPLRYHCLESLVVHEDEGTVNFIDTPSLRSYVGPVEGAFLPWHQLTSVSVTRGLVTVNKVIELLRICVRLESCQVAYPQDVLQPHTVPPVTAPYLCHFRLVCRPDGLGNVLETLFSSITAPGLALLDIGVPAKLVNFVWSRNLTLALTRFLEASGTLSALALRNVPIGPDTRAVLASAPSIEELVWWAREKNADKSGLRYLCDALSSHGPDAEGGTTPPILPRLERLEISGGMSSDRRRSENKDHDRLVNIIRARAAGGGASASSEGTSVPSGRTLGGGTYPPTKGTLRHVFLKYIRWELSYEAHMELQNLLETFMVTSVMARKQNYFEYDDPDYDIDTEPPSDDESSFDDLDGDAADSDEVEGSAPDTEKAKRHGKRDTRSARPPHVQRMASQMVMRCCRYDRVLADFDSYYNNRWGHYRSCARQDTEGQAYGQDGYGQIQDTRSVHLRFVCPKGKTAEGLAEEPPNFAAGLGRERLDLAQSRKSEAFGHRCALDRELGGQGCDVLHAGASRIQKRRNLREDDLPVAPIKPEDTHDESMDDRRVR</sequence>
<feature type="compositionally biased region" description="Acidic residues" evidence="1">
    <location>
        <begin position="541"/>
        <end position="573"/>
    </location>
</feature>
<protein>
    <recommendedName>
        <fullName evidence="2">F-box domain-containing protein</fullName>
    </recommendedName>
</protein>
<dbReference type="InParanoid" id="D8QGH3"/>